<organism evidence="2 3">
    <name type="scientific">Modestobacter marinus</name>
    <dbReference type="NCBI Taxonomy" id="477641"/>
    <lineage>
        <taxon>Bacteria</taxon>
        <taxon>Bacillati</taxon>
        <taxon>Actinomycetota</taxon>
        <taxon>Actinomycetes</taxon>
        <taxon>Geodermatophilales</taxon>
        <taxon>Geodermatophilaceae</taxon>
        <taxon>Modestobacter</taxon>
    </lineage>
</organism>
<accession>A0ABQ2G4G8</accession>
<feature type="compositionally biased region" description="Low complexity" evidence="1">
    <location>
        <begin position="157"/>
        <end position="167"/>
    </location>
</feature>
<feature type="compositionally biased region" description="Low complexity" evidence="1">
    <location>
        <begin position="80"/>
        <end position="104"/>
    </location>
</feature>
<comment type="caution">
    <text evidence="2">The sequence shown here is derived from an EMBL/GenBank/DDBJ whole genome shotgun (WGS) entry which is preliminary data.</text>
</comment>
<feature type="region of interest" description="Disordered" evidence="1">
    <location>
        <begin position="1"/>
        <end position="177"/>
    </location>
</feature>
<protein>
    <submittedName>
        <fullName evidence="2">Uncharacterized protein</fullName>
    </submittedName>
</protein>
<feature type="compositionally biased region" description="Pro residues" evidence="1">
    <location>
        <begin position="118"/>
        <end position="130"/>
    </location>
</feature>
<evidence type="ECO:0000256" key="1">
    <source>
        <dbReference type="SAM" id="MobiDB-lite"/>
    </source>
</evidence>
<dbReference type="Proteomes" id="UP000648663">
    <property type="component" value="Unassembled WGS sequence"/>
</dbReference>
<sequence length="177" mass="17664">MSEASDGFGTGPVEERTRRAGRPPVPAAARADTATPPRDGAAPDGAVQDGAVREGVVQDGAVQDGAVQDGAGQNGAGREGAMQDGAVQDGAAGDGAVRDGAVQDGGHDGRHRTERVPFPVPGPGGPPAGPPVTVQQPAARPPETGRLELGGYPPRVPRAARPHPAAVPRHEGARDGD</sequence>
<feature type="compositionally biased region" description="Low complexity" evidence="1">
    <location>
        <begin position="27"/>
        <end position="38"/>
    </location>
</feature>
<proteinExistence type="predicted"/>
<dbReference type="EMBL" id="BMMI01000006">
    <property type="protein sequence ID" value="GGL74369.1"/>
    <property type="molecule type" value="Genomic_DNA"/>
</dbReference>
<evidence type="ECO:0000313" key="3">
    <source>
        <dbReference type="Proteomes" id="UP000648663"/>
    </source>
</evidence>
<name>A0ABQ2G4G8_9ACTN</name>
<feature type="compositionally biased region" description="Basic and acidic residues" evidence="1">
    <location>
        <begin position="168"/>
        <end position="177"/>
    </location>
</feature>
<reference evidence="3" key="1">
    <citation type="journal article" date="2019" name="Int. J. Syst. Evol. Microbiol.">
        <title>The Global Catalogue of Microorganisms (GCM) 10K type strain sequencing project: providing services to taxonomists for standard genome sequencing and annotation.</title>
        <authorList>
            <consortium name="The Broad Institute Genomics Platform"/>
            <consortium name="The Broad Institute Genome Sequencing Center for Infectious Disease"/>
            <person name="Wu L."/>
            <person name="Ma J."/>
        </authorList>
    </citation>
    <scope>NUCLEOTIDE SEQUENCE [LARGE SCALE GENOMIC DNA]</scope>
    <source>
        <strain evidence="3">CGMCC 4.5581</strain>
    </source>
</reference>
<evidence type="ECO:0000313" key="2">
    <source>
        <dbReference type="EMBL" id="GGL74369.1"/>
    </source>
</evidence>
<keyword evidence="3" id="KW-1185">Reference proteome</keyword>
<gene>
    <name evidence="2" type="ORF">GCM10011589_33030</name>
</gene>